<name>A0ABP5MWR8_9MICO</name>
<evidence type="ECO:0000256" key="2">
    <source>
        <dbReference type="SAM" id="Phobius"/>
    </source>
</evidence>
<reference evidence="4" key="1">
    <citation type="journal article" date="2019" name="Int. J. Syst. Evol. Microbiol.">
        <title>The Global Catalogue of Microorganisms (GCM) 10K type strain sequencing project: providing services to taxonomists for standard genome sequencing and annotation.</title>
        <authorList>
            <consortium name="The Broad Institute Genomics Platform"/>
            <consortium name="The Broad Institute Genome Sequencing Center for Infectious Disease"/>
            <person name="Wu L."/>
            <person name="Ma J."/>
        </authorList>
    </citation>
    <scope>NUCLEOTIDE SEQUENCE [LARGE SCALE GENOMIC DNA]</scope>
    <source>
        <strain evidence="4">JCM 14919</strain>
    </source>
</reference>
<feature type="region of interest" description="Disordered" evidence="1">
    <location>
        <begin position="96"/>
        <end position="125"/>
    </location>
</feature>
<keyword evidence="4" id="KW-1185">Reference proteome</keyword>
<organism evidence="3 4">
    <name type="scientific">Leucobacter alluvii</name>
    <dbReference type="NCBI Taxonomy" id="340321"/>
    <lineage>
        <taxon>Bacteria</taxon>
        <taxon>Bacillati</taxon>
        <taxon>Actinomycetota</taxon>
        <taxon>Actinomycetes</taxon>
        <taxon>Micrococcales</taxon>
        <taxon>Microbacteriaceae</taxon>
        <taxon>Leucobacter</taxon>
    </lineage>
</organism>
<comment type="caution">
    <text evidence="3">The sequence shown here is derived from an EMBL/GenBank/DDBJ whole genome shotgun (WGS) entry which is preliminary data.</text>
</comment>
<feature type="compositionally biased region" description="Low complexity" evidence="1">
    <location>
        <begin position="109"/>
        <end position="124"/>
    </location>
</feature>
<proteinExistence type="predicted"/>
<evidence type="ECO:0000313" key="3">
    <source>
        <dbReference type="EMBL" id="GAA2186060.1"/>
    </source>
</evidence>
<evidence type="ECO:0000313" key="4">
    <source>
        <dbReference type="Proteomes" id="UP001501084"/>
    </source>
</evidence>
<keyword evidence="2" id="KW-0472">Membrane</keyword>
<keyword evidence="2" id="KW-0812">Transmembrane</keyword>
<dbReference type="Proteomes" id="UP001501084">
    <property type="component" value="Unassembled WGS sequence"/>
</dbReference>
<sequence length="501" mass="50869">MRASTYLQGMSDHTTPAVPAIVQCTFCLCPNITTADDLEALCKNCGLDLSRLGVSSTAPTPETDGTVFSRGPDDTVNGAQAIATLFADETSPDCVVDAPPLETTSTAGASAKPKPTPTSTSTRRSPIHPWVIAGAFAVLIVGAIIATWVLLSTPPSVASAGAAPKQATPITLEGWNATPAWALDATAEETAESADGATLLVTTRDDASIVDTTTGDLLATQELGGDTSARAYWAGDTALVVDGDTLHLWSAENSTDANESGDTESDQAGWATTKLGDATVSLRGDAILAVAEVGAKYELIHADTTRDAVTVPTEGAVPVAASGDTITWGTNKGVAYVTARDGSDSRDTVLAAPTDAASVSRWISGDSKHVYVVWSDGDTDTVAVHSLESGDAVSTLPLTADREAAATSTRDGAHVAYAGVLIDATTGAITETSHDIDGTVGEQFVTTDPLTLVNPAGEATPLAGDSVTLVAMSPDGDLVVSTGDTIASLTPASADAGARTP</sequence>
<feature type="transmembrane region" description="Helical" evidence="2">
    <location>
        <begin position="130"/>
        <end position="151"/>
    </location>
</feature>
<dbReference type="SUPFAM" id="SSF82171">
    <property type="entry name" value="DPP6 N-terminal domain-like"/>
    <property type="match status" value="1"/>
</dbReference>
<evidence type="ECO:0000256" key="1">
    <source>
        <dbReference type="SAM" id="MobiDB-lite"/>
    </source>
</evidence>
<keyword evidence="2" id="KW-1133">Transmembrane helix</keyword>
<dbReference type="EMBL" id="BAAAOP010000003">
    <property type="protein sequence ID" value="GAA2186060.1"/>
    <property type="molecule type" value="Genomic_DNA"/>
</dbReference>
<accession>A0ABP5MWR8</accession>
<gene>
    <name evidence="3" type="ORF">GCM10009786_05140</name>
</gene>
<protein>
    <submittedName>
        <fullName evidence="3">Uncharacterized protein</fullName>
    </submittedName>
</protein>